<evidence type="ECO:0000259" key="1">
    <source>
        <dbReference type="SMART" id="SM00849"/>
    </source>
</evidence>
<dbReference type="SMART" id="SM00849">
    <property type="entry name" value="Lactamase_B"/>
    <property type="match status" value="1"/>
</dbReference>
<dbReference type="Gene3D" id="3.60.15.10">
    <property type="entry name" value="Ribonuclease Z/Hydroxyacylglutathione hydrolase-like"/>
    <property type="match status" value="1"/>
</dbReference>
<accession>A0A1G7AAB5</accession>
<dbReference type="PANTHER" id="PTHR42663:SF4">
    <property type="entry name" value="SLL1036 PROTEIN"/>
    <property type="match status" value="1"/>
</dbReference>
<dbReference type="Pfam" id="PF12706">
    <property type="entry name" value="Lactamase_B_2"/>
    <property type="match status" value="1"/>
</dbReference>
<reference evidence="2 3" key="1">
    <citation type="submission" date="2016-10" db="EMBL/GenBank/DDBJ databases">
        <authorList>
            <person name="de Groot N.N."/>
        </authorList>
    </citation>
    <scope>NUCLEOTIDE SEQUENCE [LARGE SCALE GENOMIC DNA]</scope>
    <source>
        <strain evidence="2 3">ATCC 700224</strain>
    </source>
</reference>
<dbReference type="STRING" id="69960.SAMN05421720_103221"/>
<feature type="domain" description="Metallo-beta-lactamase" evidence="1">
    <location>
        <begin position="62"/>
        <end position="254"/>
    </location>
</feature>
<protein>
    <submittedName>
        <fullName evidence="2">Phosphoribosyl 1,2-cyclic phosphodiesterase</fullName>
    </submittedName>
</protein>
<dbReference type="SUPFAM" id="SSF56281">
    <property type="entry name" value="Metallo-hydrolase/oxidoreductase"/>
    <property type="match status" value="1"/>
</dbReference>
<dbReference type="CDD" id="cd07715">
    <property type="entry name" value="TaR3-like_MBL-fold"/>
    <property type="match status" value="1"/>
</dbReference>
<dbReference type="AlphaFoldDB" id="A0A1G7AAB5"/>
<keyword evidence="3" id="KW-1185">Reference proteome</keyword>
<name>A0A1G7AAB5_9PROT</name>
<evidence type="ECO:0000313" key="3">
    <source>
        <dbReference type="Proteomes" id="UP000199412"/>
    </source>
</evidence>
<dbReference type="OrthoDB" id="9773738at2"/>
<dbReference type="PANTHER" id="PTHR42663">
    <property type="entry name" value="HYDROLASE C777.06C-RELATED-RELATED"/>
    <property type="match status" value="1"/>
</dbReference>
<dbReference type="InterPro" id="IPR001279">
    <property type="entry name" value="Metallo-B-lactamas"/>
</dbReference>
<dbReference type="EMBL" id="FNAP01000003">
    <property type="protein sequence ID" value="SDE10975.1"/>
    <property type="molecule type" value="Genomic_DNA"/>
</dbReference>
<dbReference type="Proteomes" id="UP000199412">
    <property type="component" value="Unassembled WGS sequence"/>
</dbReference>
<dbReference type="RefSeq" id="WP_092783850.1">
    <property type="nucleotide sequence ID" value="NZ_FNAP01000003.1"/>
</dbReference>
<dbReference type="InterPro" id="IPR036866">
    <property type="entry name" value="RibonucZ/Hydroxyglut_hydro"/>
</dbReference>
<evidence type="ECO:0000313" key="2">
    <source>
        <dbReference type="EMBL" id="SDE10975.1"/>
    </source>
</evidence>
<organism evidence="2 3">
    <name type="scientific">Rhodospira trueperi</name>
    <dbReference type="NCBI Taxonomy" id="69960"/>
    <lineage>
        <taxon>Bacteria</taxon>
        <taxon>Pseudomonadati</taxon>
        <taxon>Pseudomonadota</taxon>
        <taxon>Alphaproteobacteria</taxon>
        <taxon>Rhodospirillales</taxon>
        <taxon>Rhodospirillaceae</taxon>
        <taxon>Rhodospira</taxon>
    </lineage>
</organism>
<proteinExistence type="predicted"/>
<sequence length="327" mass="36073">MKVKIWGCRGSLPVAMTSAAVREKIKRAVQAAQGRTFDGEADLDRFLDQDLPWPVANTYGGSTACIEVDTGDADYILCDLGSGVREFGVRMMVEHGPTKPQTYHVFLSHLHWDHIMGFPFFPPAFIPGNTIRIYSCHPDPEASFRKQQSEPNFPVDFSVLGADIQFVPMTPGEPVSAGGATVTAKLQNHAGDSYGYRFESGGRSFVYATDSEHKQKNAEETQAVVAFFKDADLVAFDAQYSLAEAVSLKEDWGHSSNVIGVELCLEARVKHLLMIHHEPVLGDEALYRILEETLRYEELMRPEGAAPLRISSAFDGMVLSLPEESDG</sequence>
<gene>
    <name evidence="2" type="ORF">SAMN05421720_103221</name>
</gene>